<dbReference type="PIRSF" id="PIRSF004976">
    <property type="entry name" value="ATPase_YdaO"/>
    <property type="match status" value="1"/>
</dbReference>
<feature type="binding site" evidence="3">
    <location>
        <position position="84"/>
    </location>
    <ligand>
        <name>ATP</name>
        <dbReference type="ChEBI" id="CHEBI:30616"/>
    </ligand>
</feature>
<evidence type="ECO:0000259" key="4">
    <source>
        <dbReference type="Pfam" id="PF01171"/>
    </source>
</evidence>
<feature type="binding site" evidence="2">
    <location>
        <position position="30"/>
    </location>
    <ligand>
        <name>Zn(2+)</name>
        <dbReference type="ChEBI" id="CHEBI:29105"/>
        <label>1</label>
    </ligand>
</feature>
<dbReference type="RefSeq" id="WP_015442174.1">
    <property type="nucleotide sequence ID" value="NC_020520.1"/>
</dbReference>
<dbReference type="GO" id="GO:0000049">
    <property type="term" value="F:tRNA binding"/>
    <property type="evidence" value="ECO:0007669"/>
    <property type="project" value="TreeGrafter"/>
</dbReference>
<protein>
    <submittedName>
        <fullName evidence="6">Uncharacterized protein</fullName>
    </submittedName>
</protein>
<dbReference type="OrthoDB" id="9801054at2"/>
<feature type="domain" description="tRNA(Ile)-lysidine/2-thiocytidine synthase N-terminal" evidence="4">
    <location>
        <begin position="55"/>
        <end position="223"/>
    </location>
</feature>
<feature type="binding site" evidence="3">
    <location>
        <position position="64"/>
    </location>
    <ligand>
        <name>ATP</name>
        <dbReference type="ChEBI" id="CHEBI:30616"/>
    </ligand>
</feature>
<dbReference type="CDD" id="cd01993">
    <property type="entry name" value="TtuA-like"/>
    <property type="match status" value="1"/>
</dbReference>
<evidence type="ECO:0000313" key="6">
    <source>
        <dbReference type="EMBL" id="BAN02927.1"/>
    </source>
</evidence>
<dbReference type="GO" id="GO:0016740">
    <property type="term" value="F:transferase activity"/>
    <property type="evidence" value="ECO:0007669"/>
    <property type="project" value="UniProtKB-KW"/>
</dbReference>
<dbReference type="GO" id="GO:0002144">
    <property type="term" value="C:cytosolic tRNA wobble base thiouridylase complex"/>
    <property type="evidence" value="ECO:0007669"/>
    <property type="project" value="TreeGrafter"/>
</dbReference>
<feature type="domain" description="2-thiouridine synthetase TtuA-like N-terminal LIM" evidence="5">
    <location>
        <begin position="7"/>
        <end position="31"/>
    </location>
</feature>
<dbReference type="Pfam" id="PF01171">
    <property type="entry name" value="ATP_bind_3"/>
    <property type="match status" value="1"/>
</dbReference>
<evidence type="ECO:0000313" key="7">
    <source>
        <dbReference type="Proteomes" id="UP000011863"/>
    </source>
</evidence>
<feature type="binding site" evidence="2">
    <location>
        <position position="11"/>
    </location>
    <ligand>
        <name>Zn(2+)</name>
        <dbReference type="ChEBI" id="CHEBI:29105"/>
        <label>1</label>
    </ligand>
</feature>
<dbReference type="PANTHER" id="PTHR11807:SF27">
    <property type="entry name" value="TRNA-5-METHYLURIDINE(54) 2-SULFURTRANSFERASE"/>
    <property type="match status" value="1"/>
</dbReference>
<accession>A0A6C7E880</accession>
<dbReference type="GO" id="GO:0002143">
    <property type="term" value="P:tRNA wobble position uridine thiolation"/>
    <property type="evidence" value="ECO:0007669"/>
    <property type="project" value="TreeGrafter"/>
</dbReference>
<keyword evidence="3" id="KW-0547">Nucleotide-binding</keyword>
<dbReference type="Proteomes" id="UP000011863">
    <property type="component" value="Chromosome"/>
</dbReference>
<feature type="binding site" evidence="2">
    <location>
        <position position="297"/>
    </location>
    <ligand>
        <name>Zn(2+)</name>
        <dbReference type="ChEBI" id="CHEBI:29105"/>
        <label>2</label>
    </ligand>
</feature>
<dbReference type="InterPro" id="IPR035107">
    <property type="entry name" value="tRNA_thiolation_TtcA_Ctu1"/>
</dbReference>
<keyword evidence="3" id="KW-0067">ATP-binding</keyword>
<feature type="binding site" evidence="3">
    <location>
        <position position="166"/>
    </location>
    <ligand>
        <name>ATP</name>
        <dbReference type="ChEBI" id="CHEBI:30616"/>
    </ligand>
</feature>
<dbReference type="GO" id="GO:0005524">
    <property type="term" value="F:ATP binding"/>
    <property type="evidence" value="ECO:0007669"/>
    <property type="project" value="UniProtKB-KW"/>
</dbReference>
<feature type="binding site" evidence="3">
    <location>
        <position position="161"/>
    </location>
    <ligand>
        <name>ATP</name>
        <dbReference type="ChEBI" id="CHEBI:30616"/>
    </ligand>
</feature>
<dbReference type="GO" id="GO:0046872">
    <property type="term" value="F:metal ion binding"/>
    <property type="evidence" value="ECO:0007669"/>
    <property type="project" value="UniProtKB-KW"/>
</dbReference>
<feature type="binding site" evidence="2">
    <location>
        <position position="294"/>
    </location>
    <ligand>
        <name>Zn(2+)</name>
        <dbReference type="ChEBI" id="CHEBI:29105"/>
        <label>2</label>
    </ligand>
</feature>
<evidence type="ECO:0000256" key="2">
    <source>
        <dbReference type="PIRSR" id="PIRSR004976-50"/>
    </source>
</evidence>
<name>A0A6C7E880_ILUCY</name>
<feature type="binding site" evidence="2">
    <location>
        <position position="285"/>
    </location>
    <ligand>
        <name>Zn(2+)</name>
        <dbReference type="ChEBI" id="CHEBI:29105"/>
        <label>2</label>
    </ligand>
</feature>
<keyword evidence="2" id="KW-0479">Metal-binding</keyword>
<proteinExistence type="predicted"/>
<dbReference type="PANTHER" id="PTHR11807">
    <property type="entry name" value="ATPASES OF THE PP SUPERFAMILY-RELATED"/>
    <property type="match status" value="1"/>
</dbReference>
<dbReference type="Gene3D" id="3.40.50.620">
    <property type="entry name" value="HUPs"/>
    <property type="match status" value="1"/>
</dbReference>
<gene>
    <name evidence="6" type="ORF">YM304_26130</name>
</gene>
<organism evidence="6 7">
    <name type="scientific">Ilumatobacter coccineus (strain NBRC 103263 / KCTC 29153 / YM16-304)</name>
    <dbReference type="NCBI Taxonomy" id="1313172"/>
    <lineage>
        <taxon>Bacteria</taxon>
        <taxon>Bacillati</taxon>
        <taxon>Actinomycetota</taxon>
        <taxon>Acidimicrobiia</taxon>
        <taxon>Acidimicrobiales</taxon>
        <taxon>Ilumatobacteraceae</taxon>
        <taxon>Ilumatobacter</taxon>
    </lineage>
</organism>
<dbReference type="InterPro" id="IPR014729">
    <property type="entry name" value="Rossmann-like_a/b/a_fold"/>
</dbReference>
<dbReference type="EMBL" id="AP012057">
    <property type="protein sequence ID" value="BAN02927.1"/>
    <property type="molecule type" value="Genomic_DNA"/>
</dbReference>
<evidence type="ECO:0000256" key="1">
    <source>
        <dbReference type="ARBA" id="ARBA00022679"/>
    </source>
</evidence>
<feature type="binding site" evidence="2">
    <location>
        <position position="8"/>
    </location>
    <ligand>
        <name>Zn(2+)</name>
        <dbReference type="ChEBI" id="CHEBI:29105"/>
        <label>1</label>
    </ligand>
</feature>
<dbReference type="InterPro" id="IPR011063">
    <property type="entry name" value="TilS/TtcA_N"/>
</dbReference>
<evidence type="ECO:0000256" key="3">
    <source>
        <dbReference type="PIRSR" id="PIRSR004976-51"/>
    </source>
</evidence>
<dbReference type="KEGG" id="aym:YM304_26130"/>
<feature type="binding site" evidence="3">
    <location>
        <begin position="58"/>
        <end position="60"/>
    </location>
    <ligand>
        <name>ATP</name>
        <dbReference type="ChEBI" id="CHEBI:30616"/>
    </ligand>
</feature>
<keyword evidence="2" id="KW-0862">Zinc</keyword>
<dbReference type="Pfam" id="PF22082">
    <property type="entry name" value="TtuA_LIM_N"/>
    <property type="match status" value="1"/>
</dbReference>
<reference evidence="6 7" key="1">
    <citation type="journal article" date="2013" name="Int. J. Syst. Evol. Microbiol.">
        <title>Ilumatobacter nonamiense sp. nov. and Ilumatobacter coccineum sp. nov., isolated from seashore sand.</title>
        <authorList>
            <person name="Matsumoto A."/>
            <person name="Kasai H."/>
            <person name="Matsuo Y."/>
            <person name="Shizuri Y."/>
            <person name="Ichikawa N."/>
            <person name="Fujita N."/>
            <person name="Omura S."/>
            <person name="Takahashi Y."/>
        </authorList>
    </citation>
    <scope>NUCLEOTIDE SEQUENCE [LARGE SCALE GENOMIC DNA]</scope>
    <source>
        <strain evidence="7">NBRC 103263 / KCTC 29153 / YM16-304</strain>
    </source>
</reference>
<feature type="binding site" evidence="2">
    <location>
        <position position="282"/>
    </location>
    <ligand>
        <name>Zn(2+)</name>
        <dbReference type="ChEBI" id="CHEBI:29105"/>
        <label>2</label>
    </ligand>
</feature>
<keyword evidence="1" id="KW-0808">Transferase</keyword>
<evidence type="ECO:0000259" key="5">
    <source>
        <dbReference type="Pfam" id="PF22082"/>
    </source>
</evidence>
<dbReference type="InterPro" id="IPR054306">
    <property type="entry name" value="TtuA-like_LIM_N"/>
</dbReference>
<dbReference type="SUPFAM" id="SSF52402">
    <property type="entry name" value="Adenine nucleotide alpha hydrolases-like"/>
    <property type="match status" value="1"/>
</dbReference>
<feature type="binding site" evidence="2">
    <location>
        <position position="27"/>
    </location>
    <ligand>
        <name>Zn(2+)</name>
        <dbReference type="ChEBI" id="CHEBI:29105"/>
        <label>1</label>
    </ligand>
</feature>
<sequence length="321" mass="35383">MATSGSKCRACKAPAVIDLPRHNANFCAEHLLQLCRRQVEKAIDDYEMFSKDDRLLVAVSGGKDSLAVWDMLVEAGYQADGFYVGLGIGDYSDESGDYVRRFADERGLTLVTVDLRDDYGYDIPTAAKVTKRVPCSACGMSKRHLFDKAARDGGYDAVVTGHNLDDEAAVLLGNVLRWDIEYLARQLPVLPARNGFPKKCKPLVRLTERETAAWCLIRGIDYLVEECPIAAGNRHLYYKDTLNSLEQKSPSSKSAFYLNFIDNMAPLLADQSAAAAGELNDCERCGSPTTNELCAFCRLVEKSSAHEPVPVELVLGKRGRS</sequence>
<keyword evidence="7" id="KW-1185">Reference proteome</keyword>
<dbReference type="AlphaFoldDB" id="A0A6C7E880"/>